<dbReference type="InterPro" id="IPR000719">
    <property type="entry name" value="Prot_kinase_dom"/>
</dbReference>
<dbReference type="EMBL" id="BNAY01000021">
    <property type="protein sequence ID" value="GHH38898.1"/>
    <property type="molecule type" value="Genomic_DNA"/>
</dbReference>
<dbReference type="PROSITE" id="PS00108">
    <property type="entry name" value="PROTEIN_KINASE_ST"/>
    <property type="match status" value="1"/>
</dbReference>
<evidence type="ECO:0000256" key="3">
    <source>
        <dbReference type="ARBA" id="ARBA00022777"/>
    </source>
</evidence>
<keyword evidence="2 5" id="KW-0547">Nucleotide-binding</keyword>
<evidence type="ECO:0000256" key="5">
    <source>
        <dbReference type="PROSITE-ProRule" id="PRU10141"/>
    </source>
</evidence>
<feature type="domain" description="Protein kinase" evidence="7">
    <location>
        <begin position="15"/>
        <end position="282"/>
    </location>
</feature>
<keyword evidence="6" id="KW-1133">Transmembrane helix</keyword>
<keyword evidence="3" id="KW-0418">Kinase</keyword>
<dbReference type="CDD" id="cd14014">
    <property type="entry name" value="STKc_PknB_like"/>
    <property type="match status" value="1"/>
</dbReference>
<feature type="transmembrane region" description="Helical" evidence="6">
    <location>
        <begin position="315"/>
        <end position="336"/>
    </location>
</feature>
<dbReference type="Gene3D" id="1.10.510.10">
    <property type="entry name" value="Transferase(Phosphotransferase) domain 1"/>
    <property type="match status" value="1"/>
</dbReference>
<name>A0ABQ3MDT9_9PSEU</name>
<sequence length="614" mass="65672">MKPLRTGESRQVGPHRIIAELGEGGMGRVVLGLAPDGRLVAVKQIHAEFAHDPGFRERFRREIAASRLVSGAYTAAVTDADHEAESPWLASIFVAGPDLRTAVDATGPLPVEAVRRLASGLATALTDIHRAGLIHRDLKPSNVILSGDGLRVIDFGIARAAEEAQNLTHTGAIIGSPAFMSPEQAGGGRITPATDMFSLGSILVMASTGRGPFSGASAPQTLYDVVHTEPDLSAVPIEIRRIAEPCLAKDPARRPTPGQLLDFLGPVPPDTAPWPEAVHARIRHQEAEVRSLLSLPIPAWQAPPKPLPVRKSRPGLPITVALVAVAALIGTLIFVIQAITSPRDPGTAAMPVAEALTLDRLRRVDACTVLDGRYSEELGSLEPDSNPMSPDRCTYKGPNGFYIDLRLGEPVVNGGIGTTNRTAEGLPLLRASFSGGCHSLIPVTDAPQLYVMLYNDTSVGDKCAVADSALTIVLARLRTHEIDRQDDAAGVLPLDPCALPDPTVVTQTMTDVRAVTAGLRNCRWQREDEQLDVRVQRSLYIDDDNGAPVELGNGVTGYVTGDSESTCQLSWPHRTLPDGDAEYISVWLQGYSGERACERVRTVAGSVLNRLPKR</sequence>
<dbReference type="PROSITE" id="PS50011">
    <property type="entry name" value="PROTEIN_KINASE_DOM"/>
    <property type="match status" value="1"/>
</dbReference>
<keyword evidence="9" id="KW-1185">Reference proteome</keyword>
<evidence type="ECO:0000256" key="6">
    <source>
        <dbReference type="SAM" id="Phobius"/>
    </source>
</evidence>
<dbReference type="InterPro" id="IPR017441">
    <property type="entry name" value="Protein_kinase_ATP_BS"/>
</dbReference>
<dbReference type="SUPFAM" id="SSF56112">
    <property type="entry name" value="Protein kinase-like (PK-like)"/>
    <property type="match status" value="1"/>
</dbReference>
<proteinExistence type="predicted"/>
<dbReference type="Pfam" id="PF00069">
    <property type="entry name" value="Pkinase"/>
    <property type="match status" value="1"/>
</dbReference>
<evidence type="ECO:0000256" key="1">
    <source>
        <dbReference type="ARBA" id="ARBA00022679"/>
    </source>
</evidence>
<accession>A0ABQ3MDT9</accession>
<evidence type="ECO:0000259" key="7">
    <source>
        <dbReference type="PROSITE" id="PS50011"/>
    </source>
</evidence>
<keyword evidence="4 5" id="KW-0067">ATP-binding</keyword>
<dbReference type="PANTHER" id="PTHR43289">
    <property type="entry name" value="MITOGEN-ACTIVATED PROTEIN KINASE KINASE KINASE 20-RELATED"/>
    <property type="match status" value="1"/>
</dbReference>
<keyword evidence="6" id="KW-0472">Membrane</keyword>
<keyword evidence="1" id="KW-0808">Transferase</keyword>
<evidence type="ECO:0000313" key="9">
    <source>
        <dbReference type="Proteomes" id="UP000635387"/>
    </source>
</evidence>
<dbReference type="PANTHER" id="PTHR43289:SF34">
    <property type="entry name" value="SERINE_THREONINE-PROTEIN KINASE YBDM-RELATED"/>
    <property type="match status" value="1"/>
</dbReference>
<dbReference type="PROSITE" id="PS00107">
    <property type="entry name" value="PROTEIN_KINASE_ATP"/>
    <property type="match status" value="1"/>
</dbReference>
<dbReference type="InterPro" id="IPR011009">
    <property type="entry name" value="Kinase-like_dom_sf"/>
</dbReference>
<dbReference type="InterPro" id="IPR008271">
    <property type="entry name" value="Ser/Thr_kinase_AS"/>
</dbReference>
<evidence type="ECO:0000256" key="4">
    <source>
        <dbReference type="ARBA" id="ARBA00022840"/>
    </source>
</evidence>
<evidence type="ECO:0000313" key="8">
    <source>
        <dbReference type="EMBL" id="GHH38898.1"/>
    </source>
</evidence>
<dbReference type="SMART" id="SM00220">
    <property type="entry name" value="S_TKc"/>
    <property type="match status" value="1"/>
</dbReference>
<comment type="caution">
    <text evidence="8">The sequence shown here is derived from an EMBL/GenBank/DDBJ whole genome shotgun (WGS) entry which is preliminary data.</text>
</comment>
<dbReference type="Gene3D" id="3.30.200.20">
    <property type="entry name" value="Phosphorylase Kinase, domain 1"/>
    <property type="match status" value="1"/>
</dbReference>
<dbReference type="RefSeq" id="WP_191260120.1">
    <property type="nucleotide sequence ID" value="NZ_BNAY01000021.1"/>
</dbReference>
<dbReference type="Proteomes" id="UP000635387">
    <property type="component" value="Unassembled WGS sequence"/>
</dbReference>
<reference evidence="9" key="1">
    <citation type="journal article" date="2019" name="Int. J. Syst. Evol. Microbiol.">
        <title>The Global Catalogue of Microorganisms (GCM) 10K type strain sequencing project: providing services to taxonomists for standard genome sequencing and annotation.</title>
        <authorList>
            <consortium name="The Broad Institute Genomics Platform"/>
            <consortium name="The Broad Institute Genome Sequencing Center for Infectious Disease"/>
            <person name="Wu L."/>
            <person name="Ma J."/>
        </authorList>
    </citation>
    <scope>NUCLEOTIDE SEQUENCE [LARGE SCALE GENOMIC DNA]</scope>
    <source>
        <strain evidence="9">CGMCC 4.7683</strain>
    </source>
</reference>
<organism evidence="8 9">
    <name type="scientific">Amycolatopsis oliviviridis</name>
    <dbReference type="NCBI Taxonomy" id="1471590"/>
    <lineage>
        <taxon>Bacteria</taxon>
        <taxon>Bacillati</taxon>
        <taxon>Actinomycetota</taxon>
        <taxon>Actinomycetes</taxon>
        <taxon>Pseudonocardiales</taxon>
        <taxon>Pseudonocardiaceae</taxon>
        <taxon>Amycolatopsis</taxon>
    </lineage>
</organism>
<gene>
    <name evidence="8" type="ORF">GCM10017790_85230</name>
</gene>
<protein>
    <recommendedName>
        <fullName evidence="7">Protein kinase domain-containing protein</fullName>
    </recommendedName>
</protein>
<evidence type="ECO:0000256" key="2">
    <source>
        <dbReference type="ARBA" id="ARBA00022741"/>
    </source>
</evidence>
<feature type="binding site" evidence="5">
    <location>
        <position position="43"/>
    </location>
    <ligand>
        <name>ATP</name>
        <dbReference type="ChEBI" id="CHEBI:30616"/>
    </ligand>
</feature>
<keyword evidence="6" id="KW-0812">Transmembrane</keyword>